<protein>
    <submittedName>
        <fullName evidence="3">Uncharacterized protein</fullName>
    </submittedName>
</protein>
<evidence type="ECO:0000313" key="3">
    <source>
        <dbReference type="EMBL" id="CEM26581.1"/>
    </source>
</evidence>
<dbReference type="AlphaFoldDB" id="A0A0G4GC84"/>
<dbReference type="OrthoDB" id="422033at2759"/>
<dbReference type="Proteomes" id="UP000041254">
    <property type="component" value="Unassembled WGS sequence"/>
</dbReference>
<feature type="transmembrane region" description="Helical" evidence="2">
    <location>
        <begin position="172"/>
        <end position="198"/>
    </location>
</feature>
<keyword evidence="2" id="KW-1133">Transmembrane helix</keyword>
<evidence type="ECO:0000256" key="1">
    <source>
        <dbReference type="SAM" id="MobiDB-lite"/>
    </source>
</evidence>
<feature type="transmembrane region" description="Helical" evidence="2">
    <location>
        <begin position="423"/>
        <end position="451"/>
    </location>
</feature>
<dbReference type="VEuPathDB" id="CryptoDB:Vbra_924"/>
<sequence>MRNLFVCIVAEADVPSNVEVPVHSLGVSPPDDNPNSQRMDIYCVIDGHDYLLDVTIAHPCRPDDSPIPSHRTVNRRGAQPPGGKTAQLAEKDKIDKYGPTAEAAGFRFVPLAAETFGRWGEKTVDFLKTLSSGSPARSLFCAPLCRVALFIGCSPQHSHVASKGELSPATCYWIIAVGDWISSLAAFPSVLWLAWLLMLATSIPIPEDTTADRAAKRAESAHDTTITVHSLCRLGMMGGTGGQGALTVGVVLGVTGILTALVAFSVFGFVARMRQKSLWPLTGLALLVPPPAVLRALGMHLAATRDGASYVCGLMVVVGTLLLEALKMSATGVLKIQLVKSRWRVVVWGSVTLAIGGVCEAVSPYLSALSTCVIAFADDNSYQLPFNGGGTVQSFFPREICSWSPALSGLVVRSPTTMTDPQMLAAVTLSGTIGPACIAYVVQLIAWRYIVVLERAQNRRM</sequence>
<keyword evidence="2" id="KW-0472">Membrane</keyword>
<keyword evidence="2" id="KW-0812">Transmembrane</keyword>
<organism evidence="3 4">
    <name type="scientific">Vitrella brassicaformis (strain CCMP3155)</name>
    <dbReference type="NCBI Taxonomy" id="1169540"/>
    <lineage>
        <taxon>Eukaryota</taxon>
        <taxon>Sar</taxon>
        <taxon>Alveolata</taxon>
        <taxon>Colpodellida</taxon>
        <taxon>Vitrellaceae</taxon>
        <taxon>Vitrella</taxon>
    </lineage>
</organism>
<name>A0A0G4GC84_VITBC</name>
<keyword evidence="4" id="KW-1185">Reference proteome</keyword>
<evidence type="ECO:0000313" key="4">
    <source>
        <dbReference type="Proteomes" id="UP000041254"/>
    </source>
</evidence>
<gene>
    <name evidence="3" type="ORF">Vbra_924</name>
</gene>
<evidence type="ECO:0000256" key="2">
    <source>
        <dbReference type="SAM" id="Phobius"/>
    </source>
</evidence>
<feature type="transmembrane region" description="Helical" evidence="2">
    <location>
        <begin position="245"/>
        <end position="271"/>
    </location>
</feature>
<dbReference type="InParanoid" id="A0A0G4GC84"/>
<accession>A0A0G4GC84</accession>
<feature type="transmembrane region" description="Helical" evidence="2">
    <location>
        <begin position="346"/>
        <end position="377"/>
    </location>
</feature>
<feature type="transmembrane region" description="Helical" evidence="2">
    <location>
        <begin position="307"/>
        <end position="326"/>
    </location>
</feature>
<reference evidence="3 4" key="1">
    <citation type="submission" date="2014-11" db="EMBL/GenBank/DDBJ databases">
        <authorList>
            <person name="Zhu J."/>
            <person name="Qi W."/>
            <person name="Song R."/>
        </authorList>
    </citation>
    <scope>NUCLEOTIDE SEQUENCE [LARGE SCALE GENOMIC DNA]</scope>
</reference>
<feature type="transmembrane region" description="Helical" evidence="2">
    <location>
        <begin position="278"/>
        <end position="301"/>
    </location>
</feature>
<dbReference type="EMBL" id="CDMY01000620">
    <property type="protein sequence ID" value="CEM26581.1"/>
    <property type="molecule type" value="Genomic_DNA"/>
</dbReference>
<proteinExistence type="predicted"/>
<feature type="region of interest" description="Disordered" evidence="1">
    <location>
        <begin position="62"/>
        <end position="87"/>
    </location>
</feature>